<dbReference type="Proteomes" id="UP001165064">
    <property type="component" value="Unassembled WGS sequence"/>
</dbReference>
<name>A0ACB5SVI1_AMBMO</name>
<protein>
    <submittedName>
        <fullName evidence="1">Unnamed protein product</fullName>
    </submittedName>
</protein>
<proteinExistence type="predicted"/>
<keyword evidence="2" id="KW-1185">Reference proteome</keyword>
<accession>A0ACB5SVI1</accession>
<organism evidence="1 2">
    <name type="scientific">Ambrosiozyma monospora</name>
    <name type="common">Yeast</name>
    <name type="synonym">Endomycopsis monosporus</name>
    <dbReference type="NCBI Taxonomy" id="43982"/>
    <lineage>
        <taxon>Eukaryota</taxon>
        <taxon>Fungi</taxon>
        <taxon>Dikarya</taxon>
        <taxon>Ascomycota</taxon>
        <taxon>Saccharomycotina</taxon>
        <taxon>Pichiomycetes</taxon>
        <taxon>Pichiales</taxon>
        <taxon>Pichiaceae</taxon>
        <taxon>Ambrosiozyma</taxon>
    </lineage>
</organism>
<comment type="caution">
    <text evidence="1">The sequence shown here is derived from an EMBL/GenBank/DDBJ whole genome shotgun (WGS) entry which is preliminary data.</text>
</comment>
<evidence type="ECO:0000313" key="2">
    <source>
        <dbReference type="Proteomes" id="UP001165064"/>
    </source>
</evidence>
<reference evidence="1" key="1">
    <citation type="submission" date="2023-04" db="EMBL/GenBank/DDBJ databases">
        <title>Ambrosiozyma monospora NBRC 10751.</title>
        <authorList>
            <person name="Ichikawa N."/>
            <person name="Sato H."/>
            <person name="Tonouchi N."/>
        </authorList>
    </citation>
    <scope>NUCLEOTIDE SEQUENCE</scope>
    <source>
        <strain evidence="1">NBRC 10751</strain>
    </source>
</reference>
<evidence type="ECO:0000313" key="1">
    <source>
        <dbReference type="EMBL" id="GME74379.1"/>
    </source>
</evidence>
<sequence>MDQGRNRENMVNSSYCHISIWVEILLCQITNRLSSLELLRLNQNQPIPKTQTQTPCLILLIQGCSPQKKKTKVIDSHSPILIDDASMNDSTADGSGFIDLTTAPSPSNVNRSYQAITSTPPPISVTPTSPSDFTSLNFRSSVTPAPASVFNSSFFVTPSTLSTSTPVSFAVPVTPAFASASSSTSTYASSTAATSDSPAPSSGKKLNFYLPLDEEKSMSQQGYVINFLLTLHVFHDKNNRSWVTRVQNSTAQAYNEAYHPSGAQMSGRWVRDHMITWLEEGKKLYNTSQNKVERDKSGDNSKFQLTLLQQAVLKLYVYKVSHDKYEQALKLYKNATTIGYVGRTYSKSAVIDANETINLESEKAQVETCLFSEKKKD</sequence>
<dbReference type="EMBL" id="BSXS01000915">
    <property type="protein sequence ID" value="GME74379.1"/>
    <property type="molecule type" value="Genomic_DNA"/>
</dbReference>
<gene>
    <name evidence="1" type="ORF">Amon02_000174300</name>
</gene>